<dbReference type="InterPro" id="IPR027417">
    <property type="entry name" value="P-loop_NTPase"/>
</dbReference>
<reference evidence="8" key="1">
    <citation type="journal article" date="2023" name="Commun. Biol.">
        <title>Genome analysis of Parmales, the sister group of diatoms, reveals the evolutionary specialization of diatoms from phago-mixotrophs to photoautotrophs.</title>
        <authorList>
            <person name="Ban H."/>
            <person name="Sato S."/>
            <person name="Yoshikawa S."/>
            <person name="Yamada K."/>
            <person name="Nakamura Y."/>
            <person name="Ichinomiya M."/>
            <person name="Sato N."/>
            <person name="Blanc-Mathieu R."/>
            <person name="Endo H."/>
            <person name="Kuwata A."/>
            <person name="Ogata H."/>
        </authorList>
    </citation>
    <scope>NUCLEOTIDE SEQUENCE [LARGE SCALE GENOMIC DNA]</scope>
</reference>
<dbReference type="SMART" id="SM00184">
    <property type="entry name" value="RING"/>
    <property type="match status" value="1"/>
</dbReference>
<feature type="region of interest" description="Disordered" evidence="3">
    <location>
        <begin position="640"/>
        <end position="662"/>
    </location>
</feature>
<evidence type="ECO:0000259" key="5">
    <source>
        <dbReference type="PROSITE" id="PS51192"/>
    </source>
</evidence>
<evidence type="ECO:0000256" key="1">
    <source>
        <dbReference type="ARBA" id="ARBA00022801"/>
    </source>
</evidence>
<evidence type="ECO:0000256" key="2">
    <source>
        <dbReference type="PROSITE-ProRule" id="PRU00175"/>
    </source>
</evidence>
<dbReference type="SUPFAM" id="SSF57850">
    <property type="entry name" value="RING/U-box"/>
    <property type="match status" value="1"/>
</dbReference>
<dbReference type="GO" id="GO:0016787">
    <property type="term" value="F:hydrolase activity"/>
    <property type="evidence" value="ECO:0007669"/>
    <property type="project" value="UniProtKB-KW"/>
</dbReference>
<feature type="domain" description="RING-type" evidence="4">
    <location>
        <begin position="1191"/>
        <end position="1239"/>
    </location>
</feature>
<dbReference type="InterPro" id="IPR013083">
    <property type="entry name" value="Znf_RING/FYVE/PHD"/>
</dbReference>
<gene>
    <name evidence="7" type="ORF">TrCOL_g7167</name>
</gene>
<keyword evidence="2" id="KW-0863">Zinc-finger</keyword>
<keyword evidence="2" id="KW-0862">Zinc</keyword>
<dbReference type="InterPro" id="IPR014001">
    <property type="entry name" value="Helicase_ATP-bd"/>
</dbReference>
<dbReference type="Pfam" id="PF21325">
    <property type="entry name" value="SHPRH_helical-1st"/>
    <property type="match status" value="1"/>
</dbReference>
<dbReference type="InterPro" id="IPR001650">
    <property type="entry name" value="Helicase_C-like"/>
</dbReference>
<dbReference type="GO" id="GO:0061630">
    <property type="term" value="F:ubiquitin protein ligase activity"/>
    <property type="evidence" value="ECO:0007669"/>
    <property type="project" value="TreeGrafter"/>
</dbReference>
<dbReference type="PANTHER" id="PTHR45865">
    <property type="entry name" value="E3 UBIQUITIN-PROTEIN LIGASE SHPRH FAMILY MEMBER"/>
    <property type="match status" value="1"/>
</dbReference>
<dbReference type="InterPro" id="IPR038718">
    <property type="entry name" value="SNF2-like_sf"/>
</dbReference>
<evidence type="ECO:0000313" key="7">
    <source>
        <dbReference type="EMBL" id="GMI37089.1"/>
    </source>
</evidence>
<keyword evidence="2" id="KW-0479">Metal-binding</keyword>
<feature type="compositionally biased region" description="Basic and acidic residues" evidence="3">
    <location>
        <begin position="644"/>
        <end position="657"/>
    </location>
</feature>
<keyword evidence="1" id="KW-0378">Hydrolase</keyword>
<dbReference type="EMBL" id="BRYA01000071">
    <property type="protein sequence ID" value="GMI37089.1"/>
    <property type="molecule type" value="Genomic_DNA"/>
</dbReference>
<feature type="domain" description="Helicase C-terminal" evidence="6">
    <location>
        <begin position="1320"/>
        <end position="1472"/>
    </location>
</feature>
<dbReference type="InterPro" id="IPR000330">
    <property type="entry name" value="SNF2_N"/>
</dbReference>
<feature type="domain" description="Helicase ATP-binding" evidence="5">
    <location>
        <begin position="327"/>
        <end position="509"/>
    </location>
</feature>
<feature type="region of interest" description="Disordered" evidence="3">
    <location>
        <begin position="895"/>
        <end position="924"/>
    </location>
</feature>
<sequence length="1492" mass="166231">MEEVVALPLPPPPHSPSFLSILRTCQEFGFVLHSTSTNTAVPTTTLSVLPAIFNATLTPKAFSKTAKARVSFLKLLSFLFPDNSTLRDCAKVSTQKTDPSLRGRDFYKIIDNVSLQKVIDSTKPGADGKYTDDDFQAPPGLIPELRWYQKQCVKWMLQREKGGAKTQSWKLLWIEIVDGLVYNPFFQIACRSFEDAEKYLPAELSSPDVQEVKGGLLAEQMGLGKTVEVLSLIMGHPRDMTEVNSPPLAPAVNAKKEGNEEDEEDEEEMVVVKSSRQCLCGSGNKRGGVDKDWIYCKACKQAYHRVCIEGRSPSFRKFCDPLKECHICIAEAAATSGDGSKVKSKSTLIVTPRPLTSQWVEEIKRHTQGLSVAVYEGVKEVKASNDAQVARMLLSNPLKLSQHDIVLTTFEVLKDDLNHSNYNPYSAASGKREGRGGKRKLYPILPSPLTAIQWWRVAIDEAQRVSTPTAKSAMMALRLHSVHKWAVTGTPVSKNRMADIFGLVLFLDQSPFNNRDAFNAYFHGDSSSEELSARVRRVFGEGLMWRSTKENAIVHQQLNIPKQTEIVHDVYLQPIERAVYSKHFNEIKPIVRFLITRLTSKSKKRTREKNAEPASVANLIARLRACCSHPTVGAHGIVVRGRRSGSEKKKKGEDNEKTSPAGPMTMLQIAKKLVEDDKEKCREDQTTAVFHLNAVASYNRLLFIFRSNPKPYHRAKKGSSRSTIFDADEYVDPPPLSSSELDVLQNKCISSYEAVLLLQNENSSMFKFDTLQRIHVLHNLSRVLKESKVTPSNGAYETELDSLKLSYMGHSVMAWQASKKKLKEIADYKEKVKELHALDQDTTSPWWLNALELIKNLATTSNKLDDVLVSFIETTLADMLVNHQGGAYLEQLNSENNVNAAPSRKNKRQRDVSQKRTEDMSAQGHHDNINFRFRDIDSLINELRSYTTNFSVVERYQALHKSKEFGLVEALSEHPSTEEVMKNGNCRICRREARKTGSACDHCSLLALLEKLKGDMLDRSFNCILGAIHRFIVSLAKGHGVASARGTSSSPVHLFTSLESIPELEKLNELAKTFDDVRELGMMALENMINHHKSHQNLLGGLDELKECMMTARLRLVGEYANESHNSLVEDGLLLEAKIKNHEMHYKAAIASLAESKRHLSYLVNLESNEKKGGGGDIEVAEGVDVAEATCMICLEVFGEERALLPCGHQFHPSCLDRWIKDGRGQGREGIIECVLRCPRKGTRREILFSSTEAAATEAHEKAASAAAAAAAKTSVDPAPDPAVSRELNPSPTIFEPISRAPLLPAHVMGARNFGSKLSKVVDVILKVRDAGEKALVMSLYDDTINIINEALRRNGIHFNHNSGSTRLGDCIDKWRKDSSTALVFNVRQGAEGLTLVEAAHVLIVDPLVDSWLDSQAVARIHRIGQTKATTVHRFIVKQTIEEYIHAERIERQVALESGEVDQDDLKGAEVIKGGGDSGFSIDELRRMFGMM</sequence>
<dbReference type="Pfam" id="PF13639">
    <property type="entry name" value="zf-RING_2"/>
    <property type="match status" value="1"/>
</dbReference>
<dbReference type="SMART" id="SM00487">
    <property type="entry name" value="DEXDc"/>
    <property type="match status" value="1"/>
</dbReference>
<dbReference type="Pfam" id="PF00176">
    <property type="entry name" value="SNF2-rel_dom"/>
    <property type="match status" value="1"/>
</dbReference>
<dbReference type="GO" id="GO:0000209">
    <property type="term" value="P:protein polyubiquitination"/>
    <property type="evidence" value="ECO:0007669"/>
    <property type="project" value="TreeGrafter"/>
</dbReference>
<dbReference type="Gene3D" id="3.40.50.300">
    <property type="entry name" value="P-loop containing nucleotide triphosphate hydrolases"/>
    <property type="match status" value="1"/>
</dbReference>
<dbReference type="InterPro" id="IPR001841">
    <property type="entry name" value="Znf_RING"/>
</dbReference>
<feature type="compositionally biased region" description="Basic and acidic residues" evidence="3">
    <location>
        <begin position="909"/>
        <end position="924"/>
    </location>
</feature>
<dbReference type="GO" id="GO:0008270">
    <property type="term" value="F:zinc ion binding"/>
    <property type="evidence" value="ECO:0007669"/>
    <property type="project" value="UniProtKB-KW"/>
</dbReference>
<keyword evidence="8" id="KW-1185">Reference proteome</keyword>
<dbReference type="Gene3D" id="3.30.40.10">
    <property type="entry name" value="Zinc/RING finger domain, C3HC4 (zinc finger)"/>
    <property type="match status" value="1"/>
</dbReference>
<dbReference type="InterPro" id="IPR049730">
    <property type="entry name" value="SNF2/RAD54-like_C"/>
</dbReference>
<dbReference type="InterPro" id="IPR052583">
    <property type="entry name" value="ATP-helicase/E3_Ub-Ligase"/>
</dbReference>
<dbReference type="Pfam" id="PF00271">
    <property type="entry name" value="Helicase_C"/>
    <property type="match status" value="1"/>
</dbReference>
<protein>
    <submittedName>
        <fullName evidence="7">Uncharacterized protein</fullName>
    </submittedName>
</protein>
<dbReference type="SUPFAM" id="SSF52540">
    <property type="entry name" value="P-loop containing nucleoside triphosphate hydrolases"/>
    <property type="match status" value="2"/>
</dbReference>
<dbReference type="InterPro" id="IPR048686">
    <property type="entry name" value="SHPRH_helical_1st"/>
</dbReference>
<dbReference type="PROSITE" id="PS50089">
    <property type="entry name" value="ZF_RING_2"/>
    <property type="match status" value="1"/>
</dbReference>
<feature type="region of interest" description="Disordered" evidence="3">
    <location>
        <begin position="243"/>
        <end position="264"/>
    </location>
</feature>
<dbReference type="GO" id="GO:0005524">
    <property type="term" value="F:ATP binding"/>
    <property type="evidence" value="ECO:0007669"/>
    <property type="project" value="InterPro"/>
</dbReference>
<dbReference type="PROSITE" id="PS51194">
    <property type="entry name" value="HELICASE_CTER"/>
    <property type="match status" value="1"/>
</dbReference>
<organism evidence="7 8">
    <name type="scientific">Triparma columacea</name>
    <dbReference type="NCBI Taxonomy" id="722753"/>
    <lineage>
        <taxon>Eukaryota</taxon>
        <taxon>Sar</taxon>
        <taxon>Stramenopiles</taxon>
        <taxon>Ochrophyta</taxon>
        <taxon>Bolidophyceae</taxon>
        <taxon>Parmales</taxon>
        <taxon>Triparmaceae</taxon>
        <taxon>Triparma</taxon>
    </lineage>
</organism>
<proteinExistence type="predicted"/>
<name>A0A9W7G8F9_9STRA</name>
<dbReference type="PROSITE" id="PS51192">
    <property type="entry name" value="HELICASE_ATP_BIND_1"/>
    <property type="match status" value="1"/>
</dbReference>
<evidence type="ECO:0000313" key="8">
    <source>
        <dbReference type="Proteomes" id="UP001165065"/>
    </source>
</evidence>
<comment type="caution">
    <text evidence="7">The sequence shown here is derived from an EMBL/GenBank/DDBJ whole genome shotgun (WGS) entry which is preliminary data.</text>
</comment>
<dbReference type="Proteomes" id="UP001165065">
    <property type="component" value="Unassembled WGS sequence"/>
</dbReference>
<evidence type="ECO:0000259" key="6">
    <source>
        <dbReference type="PROSITE" id="PS51194"/>
    </source>
</evidence>
<dbReference type="OrthoDB" id="46533at2759"/>
<dbReference type="CDD" id="cd18793">
    <property type="entry name" value="SF2_C_SNF"/>
    <property type="match status" value="1"/>
</dbReference>
<dbReference type="GO" id="GO:0005634">
    <property type="term" value="C:nucleus"/>
    <property type="evidence" value="ECO:0007669"/>
    <property type="project" value="TreeGrafter"/>
</dbReference>
<evidence type="ECO:0000256" key="3">
    <source>
        <dbReference type="SAM" id="MobiDB-lite"/>
    </source>
</evidence>
<accession>A0A9W7G8F9</accession>
<dbReference type="PANTHER" id="PTHR45865:SF1">
    <property type="entry name" value="E3 UBIQUITIN-PROTEIN LIGASE SHPRH"/>
    <property type="match status" value="1"/>
</dbReference>
<dbReference type="GO" id="GO:0006974">
    <property type="term" value="P:DNA damage response"/>
    <property type="evidence" value="ECO:0007669"/>
    <property type="project" value="TreeGrafter"/>
</dbReference>
<dbReference type="Gene3D" id="3.40.50.10810">
    <property type="entry name" value="Tandem AAA-ATPase domain"/>
    <property type="match status" value="1"/>
</dbReference>
<evidence type="ECO:0000259" key="4">
    <source>
        <dbReference type="PROSITE" id="PS50089"/>
    </source>
</evidence>